<evidence type="ECO:0000256" key="2">
    <source>
        <dbReference type="SAM" id="SignalP"/>
    </source>
</evidence>
<feature type="transmembrane region" description="Helical" evidence="1">
    <location>
        <begin position="146"/>
        <end position="167"/>
    </location>
</feature>
<gene>
    <name evidence="4" type="ORF">C7B46_08830</name>
</gene>
<evidence type="ECO:0000313" key="5">
    <source>
        <dbReference type="Proteomes" id="UP000242972"/>
    </source>
</evidence>
<keyword evidence="1" id="KW-0812">Transmembrane</keyword>
<keyword evidence="2" id="KW-0732">Signal</keyword>
<feature type="signal peptide" evidence="2">
    <location>
        <begin position="1"/>
        <end position="27"/>
    </location>
</feature>
<comment type="caution">
    <text evidence="4">The sequence shown here is derived from an EMBL/GenBank/DDBJ whole genome shotgun (WGS) entry which is preliminary data.</text>
</comment>
<feature type="transmembrane region" description="Helical" evidence="1">
    <location>
        <begin position="251"/>
        <end position="284"/>
    </location>
</feature>
<feature type="domain" description="DUF8173" evidence="3">
    <location>
        <begin position="145"/>
        <end position="288"/>
    </location>
</feature>
<keyword evidence="1" id="KW-0472">Membrane</keyword>
<organism evidence="4 5">
    <name type="scientific">Sulfobacillus benefaciens</name>
    <dbReference type="NCBI Taxonomy" id="453960"/>
    <lineage>
        <taxon>Bacteria</taxon>
        <taxon>Bacillati</taxon>
        <taxon>Bacillota</taxon>
        <taxon>Clostridia</taxon>
        <taxon>Eubacteriales</taxon>
        <taxon>Clostridiales Family XVII. Incertae Sedis</taxon>
        <taxon>Sulfobacillus</taxon>
    </lineage>
</organism>
<feature type="transmembrane region" description="Helical" evidence="1">
    <location>
        <begin position="210"/>
        <end position="231"/>
    </location>
</feature>
<evidence type="ECO:0000256" key="1">
    <source>
        <dbReference type="SAM" id="Phobius"/>
    </source>
</evidence>
<feature type="chain" id="PRO_5015779068" description="DUF8173 domain-containing protein" evidence="2">
    <location>
        <begin position="28"/>
        <end position="304"/>
    </location>
</feature>
<accession>A0A2T2XGU5</accession>
<dbReference type="EMBL" id="PXYW01000017">
    <property type="protein sequence ID" value="PSR33700.1"/>
    <property type="molecule type" value="Genomic_DNA"/>
</dbReference>
<dbReference type="Proteomes" id="UP000242972">
    <property type="component" value="Unassembled WGS sequence"/>
</dbReference>
<dbReference type="AlphaFoldDB" id="A0A2T2XGU5"/>
<evidence type="ECO:0000259" key="3">
    <source>
        <dbReference type="Pfam" id="PF26514"/>
    </source>
</evidence>
<reference evidence="4 5" key="1">
    <citation type="journal article" date="2014" name="BMC Genomics">
        <title>Comparison of environmental and isolate Sulfobacillus genomes reveals diverse carbon, sulfur, nitrogen, and hydrogen metabolisms.</title>
        <authorList>
            <person name="Justice N.B."/>
            <person name="Norman A."/>
            <person name="Brown C.T."/>
            <person name="Singh A."/>
            <person name="Thomas B.C."/>
            <person name="Banfield J.F."/>
        </authorList>
    </citation>
    <scope>NUCLEOTIDE SEQUENCE [LARGE SCALE GENOMIC DNA]</scope>
    <source>
        <strain evidence="4">AMDSBA4</strain>
    </source>
</reference>
<name>A0A2T2XGU5_9FIRM</name>
<sequence length="304" mass="32033">MKTMRSFVASLVFSILCLTWFASPVFAANVQQAMGTYVVAKGQTVKGSISLGMGTVDVLGRVDGNIKLGTGTVDVSGIVTGNVEVGMGTIDTNGSGRILGQTQIGVGSMSGKGGSINVGNFNMFPIRMTAPFSWLGEGLGWIGNGILRLLGNVMISGLLVTVFPAMMGSISRDIDRETLSAAGIGCLGSVGLFVAMAGLVVIIIGIPVALLLALAWIGAILVGNGALVWWLGQRVDRVLWPELARHPYREIFEGGLVLTIGEMIPGIGWLVALSLGMVAFGSVLRTRFGTHRPWWPLYGHNDRT</sequence>
<feature type="transmembrane region" description="Helical" evidence="1">
    <location>
        <begin position="179"/>
        <end position="204"/>
    </location>
</feature>
<dbReference type="InterPro" id="IPR058486">
    <property type="entry name" value="DUF8173"/>
</dbReference>
<keyword evidence="1" id="KW-1133">Transmembrane helix</keyword>
<dbReference type="Pfam" id="PF26514">
    <property type="entry name" value="DUF8173"/>
    <property type="match status" value="1"/>
</dbReference>
<proteinExistence type="predicted"/>
<evidence type="ECO:0000313" key="4">
    <source>
        <dbReference type="EMBL" id="PSR33700.1"/>
    </source>
</evidence>
<protein>
    <recommendedName>
        <fullName evidence="3">DUF8173 domain-containing protein</fullName>
    </recommendedName>
</protein>